<organism evidence="1">
    <name type="scientific">Bradyrhizobium septentrionale</name>
    <dbReference type="NCBI Taxonomy" id="1404411"/>
    <lineage>
        <taxon>Bacteria</taxon>
        <taxon>Pseudomonadati</taxon>
        <taxon>Pseudomonadota</taxon>
        <taxon>Alphaproteobacteria</taxon>
        <taxon>Hyphomicrobiales</taxon>
        <taxon>Nitrobacteraceae</taxon>
        <taxon>Bradyrhizobium</taxon>
    </lineage>
</organism>
<name>A0A973W6G0_9BRAD</name>
<dbReference type="RefSeq" id="WP_166214559.1">
    <property type="nucleotide sequence ID" value="NZ_CP088285.1"/>
</dbReference>
<evidence type="ECO:0000313" key="1">
    <source>
        <dbReference type="EMBL" id="NVI48084.1"/>
    </source>
</evidence>
<accession>A0A973W6G0</accession>
<protein>
    <submittedName>
        <fullName evidence="1">Uncharacterized protein</fullName>
    </submittedName>
</protein>
<reference evidence="1" key="1">
    <citation type="submission" date="2020-06" db="EMBL/GenBank/DDBJ databases">
        <title>Whole Genome Sequence of Bradyrhizobium sp. Strain 1S1.</title>
        <authorList>
            <person name="Bromfield E.S.P."/>
            <person name="Cloutier S."/>
        </authorList>
    </citation>
    <scope>NUCLEOTIDE SEQUENCE [LARGE SCALE GENOMIC DNA]</scope>
    <source>
        <strain evidence="1">1S1</strain>
    </source>
</reference>
<gene>
    <name evidence="1" type="ORF">HAP48_035095</name>
</gene>
<comment type="caution">
    <text evidence="1">The sequence shown here is derived from an EMBL/GenBank/DDBJ whole genome shotgun (WGS) entry which is preliminary data.</text>
</comment>
<proteinExistence type="predicted"/>
<sequence>MKLIDWFRGKKLVTLSVTGNLPSVVQFFTGDDAPSKWWSHPLGNEIYNGYQALLDDKDSLQLKLVDRKVTLAHRSLWPTLLRLAIDPARRKSVKGKLSKPAAKLLGIVEKSGSVRLDFVEPEWSGGSKGLKRAREELERYGAVLTQDEHTERGSHQLVLESWEHFRERARIPEKDLPSLQEATAKISKLVGPHKTTLTS</sequence>
<dbReference type="AlphaFoldDB" id="A0A973W6G0"/>
<dbReference type="EMBL" id="JAAOLE020000001">
    <property type="protein sequence ID" value="NVI48084.1"/>
    <property type="molecule type" value="Genomic_DNA"/>
</dbReference>